<protein>
    <submittedName>
        <fullName evidence="2">Putative membrane protein</fullName>
    </submittedName>
</protein>
<keyword evidence="1" id="KW-0472">Membrane</keyword>
<keyword evidence="1" id="KW-0812">Transmembrane</keyword>
<dbReference type="KEGG" id="hsd:SD1D_1373"/>
<evidence type="ECO:0000313" key="2">
    <source>
        <dbReference type="EMBL" id="CUH92919.1"/>
    </source>
</evidence>
<dbReference type="OrthoDB" id="2039101at2"/>
<evidence type="ECO:0000256" key="1">
    <source>
        <dbReference type="SAM" id="Phobius"/>
    </source>
</evidence>
<proteinExistence type="predicted"/>
<dbReference type="RefSeq" id="WP_058258250.1">
    <property type="nucleotide sequence ID" value="NZ_JANWKB010000012.1"/>
</dbReference>
<accession>A0A0K8J6A1</accession>
<evidence type="ECO:0000313" key="3">
    <source>
        <dbReference type="Proteomes" id="UP000196053"/>
    </source>
</evidence>
<dbReference type="EMBL" id="LN879430">
    <property type="protein sequence ID" value="CUH92919.1"/>
    <property type="molecule type" value="Genomic_DNA"/>
</dbReference>
<keyword evidence="3" id="KW-1185">Reference proteome</keyword>
<sequence>MKYIWYSIFFLVQCTWGICQTMIGFVFFLIYIKNPHTFFRGCINTKWNSYSGLSLGLFVFTPDENCKELQKYSNNSQEELARRSSMILVHEYGHAYQSFALGPFYLIPGICSLCWGRMKRYKKLREKYGVPYSFYWVENWANSWGEKVTKLPSIGQID</sequence>
<dbReference type="AlphaFoldDB" id="A0A0K8J6A1"/>
<feature type="transmembrane region" description="Helical" evidence="1">
    <location>
        <begin position="95"/>
        <end position="115"/>
    </location>
</feature>
<reference evidence="3" key="1">
    <citation type="submission" date="2015-09" db="EMBL/GenBank/DDBJ databases">
        <authorList>
            <person name="Wibberg D."/>
        </authorList>
    </citation>
    <scope>NUCLEOTIDE SEQUENCE [LARGE SCALE GENOMIC DNA]</scope>
    <source>
        <strain evidence="3">SD1D</strain>
    </source>
</reference>
<organism evidence="2 3">
    <name type="scientific">Herbinix luporum</name>
    <dbReference type="NCBI Taxonomy" id="1679721"/>
    <lineage>
        <taxon>Bacteria</taxon>
        <taxon>Bacillati</taxon>
        <taxon>Bacillota</taxon>
        <taxon>Clostridia</taxon>
        <taxon>Lachnospirales</taxon>
        <taxon>Lachnospiraceae</taxon>
        <taxon>Herbinix</taxon>
    </lineage>
</organism>
<dbReference type="Proteomes" id="UP000196053">
    <property type="component" value="Chromosome I"/>
</dbReference>
<keyword evidence="1" id="KW-1133">Transmembrane helix</keyword>
<name>A0A0K8J6A1_9FIRM</name>
<gene>
    <name evidence="2" type="ORF">SD1D_1373</name>
</gene>
<feature type="transmembrane region" description="Helical" evidence="1">
    <location>
        <begin position="7"/>
        <end position="32"/>
    </location>
</feature>